<dbReference type="RefSeq" id="WP_024835371.1">
    <property type="nucleotide sequence ID" value="NZ_CP113524.1"/>
</dbReference>
<organism evidence="1 2">
    <name type="scientific">Lacrimispora xylanolytica</name>
    <dbReference type="NCBI Taxonomy" id="29375"/>
    <lineage>
        <taxon>Bacteria</taxon>
        <taxon>Bacillati</taxon>
        <taxon>Bacillota</taxon>
        <taxon>Clostridia</taxon>
        <taxon>Lachnospirales</taxon>
        <taxon>Lachnospiraceae</taxon>
        <taxon>Lacrimispora</taxon>
    </lineage>
</organism>
<dbReference type="InterPro" id="IPR005358">
    <property type="entry name" value="Puta_zinc/iron-chelating_dom"/>
</dbReference>
<dbReference type="Proteomes" id="UP001163115">
    <property type="component" value="Chromosome"/>
</dbReference>
<dbReference type="PANTHER" id="PTHR35866">
    <property type="entry name" value="PUTATIVE-RELATED"/>
    <property type="match status" value="1"/>
</dbReference>
<dbReference type="EMBL" id="CP113524">
    <property type="protein sequence ID" value="WAJ22458.1"/>
    <property type="molecule type" value="Genomic_DNA"/>
</dbReference>
<name>A0ABY7A9M9_9FIRM</name>
<evidence type="ECO:0000313" key="1">
    <source>
        <dbReference type="EMBL" id="WAJ22458.1"/>
    </source>
</evidence>
<proteinExistence type="predicted"/>
<dbReference type="PANTHER" id="PTHR35866:SF1">
    <property type="entry name" value="YKGJ FAMILY CYSTEINE CLUSTER PROTEIN"/>
    <property type="match status" value="1"/>
</dbReference>
<dbReference type="Pfam" id="PF03692">
    <property type="entry name" value="CxxCxxCC"/>
    <property type="match status" value="1"/>
</dbReference>
<protein>
    <submittedName>
        <fullName evidence="1">YkgJ family cysteine cluster protein</fullName>
    </submittedName>
</protein>
<sequence>MKREVDLNEISDGKLYGINDMVKADCKDCRGCSDCCQGMGQSVTLDPLDCYRLCENLSCTMEALLQDKLELNVVDGIVLPNLKMAGEDERCSFLNHEGRCSIHSFRPGICRLFPLGRVYGEQEMKYILQLHECRMEERTKVKVKKWLDTSDVKQYEAFVLKWYHYLKHLEKRIKTENDPSFANQVSMYVLKNFYLIPYQMEQDFYSQFERRLEASTFL</sequence>
<evidence type="ECO:0000313" key="2">
    <source>
        <dbReference type="Proteomes" id="UP001163115"/>
    </source>
</evidence>
<gene>
    <name evidence="1" type="ORF">OW255_12820</name>
</gene>
<keyword evidence="2" id="KW-1185">Reference proteome</keyword>
<accession>A0ABY7A9M9</accession>
<reference evidence="1" key="1">
    <citation type="submission" date="2022-11" db="EMBL/GenBank/DDBJ databases">
        <title>Lacrimispora xylanolytica sy1, complete genome.</title>
        <authorList>
            <person name="Choi S."/>
        </authorList>
    </citation>
    <scope>NUCLEOTIDE SEQUENCE</scope>
    <source>
        <strain evidence="1">Sy1</strain>
    </source>
</reference>